<dbReference type="Gene3D" id="2.60.40.3210">
    <property type="entry name" value="Zona pellucida, ZP-N domain"/>
    <property type="match status" value="1"/>
</dbReference>
<evidence type="ECO:0000256" key="2">
    <source>
        <dbReference type="ARBA" id="ARBA00010071"/>
    </source>
</evidence>
<proteinExistence type="inferred from homology"/>
<dbReference type="PANTHER" id="PTHR14380:SF7">
    <property type="entry name" value="OOCYTE-SECRETED PROTEIN 2"/>
    <property type="match status" value="1"/>
</dbReference>
<evidence type="ECO:0000256" key="3">
    <source>
        <dbReference type="ARBA" id="ARBA00022525"/>
    </source>
</evidence>
<sequence length="174" mass="19832">MKVSVVLEAWILLATSVWTCIENIHVQVTCSMDWLMVTVNPSARNSDRYIFADELFLGMGCPATRIQPYAYDFVYHVNNCGIRTKVISRDALLFQTEMYFIPRNMHDDSQRIPLECLTSSKSVWLSSVSTDNEIKEIPSPFIADFKTTSEEIGLLSFNQNGSVLRRHGNLECLL</sequence>
<accession>A0A9B0X056</accession>
<dbReference type="CTD" id="219990"/>
<organism evidence="6 7">
    <name type="scientific">Chrysochloris asiatica</name>
    <name type="common">Cape golden mole</name>
    <dbReference type="NCBI Taxonomy" id="185453"/>
    <lineage>
        <taxon>Eukaryota</taxon>
        <taxon>Metazoa</taxon>
        <taxon>Chordata</taxon>
        <taxon>Craniata</taxon>
        <taxon>Vertebrata</taxon>
        <taxon>Euteleostomi</taxon>
        <taxon>Mammalia</taxon>
        <taxon>Eutheria</taxon>
        <taxon>Afrotheria</taxon>
        <taxon>Chrysochloridae</taxon>
        <taxon>Chrysochlorinae</taxon>
        <taxon>Chrysochloris</taxon>
    </lineage>
</organism>
<evidence type="ECO:0000256" key="4">
    <source>
        <dbReference type="ARBA" id="ARBA00022729"/>
    </source>
</evidence>
<keyword evidence="6" id="KW-1185">Reference proteome</keyword>
<feature type="chain" id="PRO_5039710543" evidence="5">
    <location>
        <begin position="20"/>
        <end position="174"/>
    </location>
</feature>
<comment type="subcellular location">
    <subcellularLocation>
        <location evidence="1">Secreted</location>
    </subcellularLocation>
</comment>
<gene>
    <name evidence="7" type="primary">OOSP2</name>
</gene>
<evidence type="ECO:0000256" key="1">
    <source>
        <dbReference type="ARBA" id="ARBA00004613"/>
    </source>
</evidence>
<dbReference type="InterPro" id="IPR033222">
    <property type="entry name" value="PLAC1_fam"/>
</dbReference>
<dbReference type="OrthoDB" id="9829838at2759"/>
<evidence type="ECO:0000313" key="7">
    <source>
        <dbReference type="RefSeq" id="XP_006876539.1"/>
    </source>
</evidence>
<dbReference type="PANTHER" id="PTHR14380">
    <property type="entry name" value="PLACENTA-SPECIFIC PROTEIN 1"/>
    <property type="match status" value="1"/>
</dbReference>
<dbReference type="RefSeq" id="XP_006876539.1">
    <property type="nucleotide sequence ID" value="XM_006876477.1"/>
</dbReference>
<dbReference type="GeneID" id="102834150"/>
<protein>
    <submittedName>
        <fullName evidence="7">Oocyte-secreted protein 2</fullName>
    </submittedName>
</protein>
<dbReference type="GO" id="GO:0005576">
    <property type="term" value="C:extracellular region"/>
    <property type="evidence" value="ECO:0007669"/>
    <property type="project" value="UniProtKB-SubCell"/>
</dbReference>
<evidence type="ECO:0000256" key="5">
    <source>
        <dbReference type="SAM" id="SignalP"/>
    </source>
</evidence>
<dbReference type="AlphaFoldDB" id="A0A9B0X056"/>
<evidence type="ECO:0000313" key="6">
    <source>
        <dbReference type="Proteomes" id="UP000504623"/>
    </source>
</evidence>
<dbReference type="Proteomes" id="UP000504623">
    <property type="component" value="Unplaced"/>
</dbReference>
<reference evidence="7" key="1">
    <citation type="submission" date="2025-08" db="UniProtKB">
        <authorList>
            <consortium name="RefSeq"/>
        </authorList>
    </citation>
    <scope>IDENTIFICATION</scope>
    <source>
        <tissue evidence="7">Spleen</tissue>
    </source>
</reference>
<comment type="similarity">
    <text evidence="2">Belongs to the PLAC1 family.</text>
</comment>
<keyword evidence="3" id="KW-0964">Secreted</keyword>
<name>A0A9B0X056_CHRAS</name>
<keyword evidence="4 5" id="KW-0732">Signal</keyword>
<feature type="signal peptide" evidence="5">
    <location>
        <begin position="1"/>
        <end position="19"/>
    </location>
</feature>